<gene>
    <name evidence="1" type="ORF">PACLA_8A089310</name>
</gene>
<dbReference type="SUPFAM" id="SSF47473">
    <property type="entry name" value="EF-hand"/>
    <property type="match status" value="1"/>
</dbReference>
<proteinExistence type="predicted"/>
<name>A0A6S7KL88_PARCT</name>
<dbReference type="Proteomes" id="UP001152795">
    <property type="component" value="Unassembled WGS sequence"/>
</dbReference>
<dbReference type="InterPro" id="IPR002048">
    <property type="entry name" value="EF_hand_dom"/>
</dbReference>
<sequence length="159" mass="18072">MITELGAGIETYDSKHLLRAFDKDNKGYLDVDDMLHGLAAMDPRTTHGGVPAELRCRYIFKYYNVSQSGHLDLDELKEIMKDICKSKGEVTTNEELDTKVKQEIKIFGEDLTDKVPLKEFLDGVGHLKFRGTSLLFRLFSPLNEIVAKKTKQSPHITKK</sequence>
<accession>A0A6S7KL88</accession>
<dbReference type="GO" id="GO:0005509">
    <property type="term" value="F:calcium ion binding"/>
    <property type="evidence" value="ECO:0007669"/>
    <property type="project" value="InterPro"/>
</dbReference>
<feature type="non-terminal residue" evidence="1">
    <location>
        <position position="1"/>
    </location>
</feature>
<dbReference type="PROSITE" id="PS50222">
    <property type="entry name" value="EF_HAND_2"/>
    <property type="match status" value="2"/>
</dbReference>
<comment type="caution">
    <text evidence="1">The sequence shown here is derived from an EMBL/GenBank/DDBJ whole genome shotgun (WGS) entry which is preliminary data.</text>
</comment>
<dbReference type="SMART" id="SM00054">
    <property type="entry name" value="EFh"/>
    <property type="match status" value="2"/>
</dbReference>
<keyword evidence="2" id="KW-1185">Reference proteome</keyword>
<evidence type="ECO:0000313" key="2">
    <source>
        <dbReference type="Proteomes" id="UP001152795"/>
    </source>
</evidence>
<dbReference type="Gene3D" id="1.10.238.10">
    <property type="entry name" value="EF-hand"/>
    <property type="match status" value="1"/>
</dbReference>
<evidence type="ECO:0000313" key="1">
    <source>
        <dbReference type="EMBL" id="CAB4043644.1"/>
    </source>
</evidence>
<dbReference type="InterPro" id="IPR011992">
    <property type="entry name" value="EF-hand-dom_pair"/>
</dbReference>
<dbReference type="OrthoDB" id="6628681at2759"/>
<organism evidence="1 2">
    <name type="scientific">Paramuricea clavata</name>
    <name type="common">Red gorgonian</name>
    <name type="synonym">Violescent sea-whip</name>
    <dbReference type="NCBI Taxonomy" id="317549"/>
    <lineage>
        <taxon>Eukaryota</taxon>
        <taxon>Metazoa</taxon>
        <taxon>Cnidaria</taxon>
        <taxon>Anthozoa</taxon>
        <taxon>Octocorallia</taxon>
        <taxon>Malacalcyonacea</taxon>
        <taxon>Plexauridae</taxon>
        <taxon>Paramuricea</taxon>
    </lineage>
</organism>
<reference evidence="1" key="1">
    <citation type="submission" date="2020-04" db="EMBL/GenBank/DDBJ databases">
        <authorList>
            <person name="Alioto T."/>
            <person name="Alioto T."/>
            <person name="Gomez Garrido J."/>
        </authorList>
    </citation>
    <scope>NUCLEOTIDE SEQUENCE</scope>
    <source>
        <strain evidence="1">A484AB</strain>
    </source>
</reference>
<dbReference type="AlphaFoldDB" id="A0A6S7KL88"/>
<protein>
    <submittedName>
        <fullName evidence="1">Serine threonine- phosphatase BSU1</fullName>
    </submittedName>
</protein>
<dbReference type="EMBL" id="CACRXK020032810">
    <property type="protein sequence ID" value="CAB4043644.1"/>
    <property type="molecule type" value="Genomic_DNA"/>
</dbReference>